<reference evidence="3" key="2">
    <citation type="journal article" date="2023" name="Science">
        <title>Genomic signatures of disease resistance in endangered staghorn corals.</title>
        <authorList>
            <person name="Vollmer S.V."/>
            <person name="Selwyn J.D."/>
            <person name="Despard B.A."/>
            <person name="Roesel C.L."/>
        </authorList>
    </citation>
    <scope>NUCLEOTIDE SEQUENCE</scope>
    <source>
        <strain evidence="3">K2</strain>
    </source>
</reference>
<evidence type="ECO:0000259" key="2">
    <source>
        <dbReference type="Pfam" id="PF14893"/>
    </source>
</evidence>
<feature type="region of interest" description="Disordered" evidence="1">
    <location>
        <begin position="136"/>
        <end position="155"/>
    </location>
</feature>
<dbReference type="Pfam" id="PF14893">
    <property type="entry name" value="PNMA"/>
    <property type="match status" value="1"/>
</dbReference>
<evidence type="ECO:0000313" key="3">
    <source>
        <dbReference type="EMBL" id="KAK2552082.1"/>
    </source>
</evidence>
<name>A0AAD9PZL8_ACRCE</name>
<dbReference type="InterPro" id="IPR048270">
    <property type="entry name" value="PNMA_C"/>
</dbReference>
<reference evidence="3" key="1">
    <citation type="journal article" date="2023" name="G3 (Bethesda)">
        <title>Whole genome assembly and annotation of the endangered Caribbean coral Acropora cervicornis.</title>
        <authorList>
            <person name="Selwyn J.D."/>
            <person name="Vollmer S.V."/>
        </authorList>
    </citation>
    <scope>NUCLEOTIDE SEQUENCE</scope>
    <source>
        <strain evidence="3">K2</strain>
    </source>
</reference>
<evidence type="ECO:0000313" key="4">
    <source>
        <dbReference type="Proteomes" id="UP001249851"/>
    </source>
</evidence>
<sequence length="155" mass="18429">MTPAERVDFIMSYLEGPAKEEVRMYSTKERSNLDFLLEVLTQAFGEKRSSSQLLKLFYERRQKENETLRAYSHSFNELLKSITKEDPKAVPNPEKTLRDQFADNVRDPFLRKELKNFSRERDPSFLDLREEALRWSEEEERPQRSTPRPPLSQEA</sequence>
<dbReference type="Proteomes" id="UP001249851">
    <property type="component" value="Unassembled WGS sequence"/>
</dbReference>
<feature type="domain" description="Paraneoplastic antigen Ma-like C-terminal" evidence="2">
    <location>
        <begin position="3"/>
        <end position="128"/>
    </location>
</feature>
<proteinExistence type="predicted"/>
<dbReference type="EMBL" id="JARQWQ010000090">
    <property type="protein sequence ID" value="KAK2552082.1"/>
    <property type="molecule type" value="Genomic_DNA"/>
</dbReference>
<dbReference type="AlphaFoldDB" id="A0AAD9PZL8"/>
<accession>A0AAD9PZL8</accession>
<organism evidence="3 4">
    <name type="scientific">Acropora cervicornis</name>
    <name type="common">Staghorn coral</name>
    <dbReference type="NCBI Taxonomy" id="6130"/>
    <lineage>
        <taxon>Eukaryota</taxon>
        <taxon>Metazoa</taxon>
        <taxon>Cnidaria</taxon>
        <taxon>Anthozoa</taxon>
        <taxon>Hexacorallia</taxon>
        <taxon>Scleractinia</taxon>
        <taxon>Astrocoeniina</taxon>
        <taxon>Acroporidae</taxon>
        <taxon>Acropora</taxon>
    </lineage>
</organism>
<protein>
    <recommendedName>
        <fullName evidence="2">Paraneoplastic antigen Ma-like C-terminal domain-containing protein</fullName>
    </recommendedName>
</protein>
<evidence type="ECO:0000256" key="1">
    <source>
        <dbReference type="SAM" id="MobiDB-lite"/>
    </source>
</evidence>
<comment type="caution">
    <text evidence="3">The sequence shown here is derived from an EMBL/GenBank/DDBJ whole genome shotgun (WGS) entry which is preliminary data.</text>
</comment>
<gene>
    <name evidence="3" type="ORF">P5673_026827</name>
</gene>
<keyword evidence="4" id="KW-1185">Reference proteome</keyword>